<dbReference type="EMBL" id="CH916502">
    <property type="protein sequence ID" value="EDV93980.1"/>
    <property type="molecule type" value="Genomic_DNA"/>
</dbReference>
<dbReference type="OrthoDB" id="7868878at2759"/>
<dbReference type="InParanoid" id="B4K0R3"/>
<dbReference type="STRING" id="7222.B4K0R3"/>
<evidence type="ECO:0000313" key="1">
    <source>
        <dbReference type="EMBL" id="EDV93980.1"/>
    </source>
</evidence>
<name>B4K0R3_DROGR</name>
<dbReference type="eggNOG" id="KOG0017">
    <property type="taxonomic scope" value="Eukaryota"/>
</dbReference>
<dbReference type="PhylomeDB" id="B4K0R3"/>
<sequence>MISSRWDALDYCWCDSTVALSWSNDDSSDFNVFVANRVATIQEQTISMEWHYVPTDQNPVDILSRGATPGQLMKSDIWFNGPAFLVGNTDEWPPSCALKRPSIEPRKNVLLIKSPYEDITVNCKFANSFAPINRVFAYIFKSDHRL</sequence>
<dbReference type="PANTHER" id="PTHR22955">
    <property type="entry name" value="RETROTRANSPOSON"/>
    <property type="match status" value="1"/>
</dbReference>
<dbReference type="PANTHER" id="PTHR22955:SF77">
    <property type="entry name" value="ASPARTIC PUTATIVE DOMAIN-CONTAINING PROTEIN-RELATED"/>
    <property type="match status" value="1"/>
</dbReference>
<protein>
    <submittedName>
        <fullName evidence="1">GH23799</fullName>
    </submittedName>
</protein>
<organism evidence="2">
    <name type="scientific">Drosophila grimshawi</name>
    <name type="common">Hawaiian fruit fly</name>
    <name type="synonym">Idiomyia grimshawi</name>
    <dbReference type="NCBI Taxonomy" id="7222"/>
    <lineage>
        <taxon>Eukaryota</taxon>
        <taxon>Metazoa</taxon>
        <taxon>Ecdysozoa</taxon>
        <taxon>Arthropoda</taxon>
        <taxon>Hexapoda</taxon>
        <taxon>Insecta</taxon>
        <taxon>Pterygota</taxon>
        <taxon>Neoptera</taxon>
        <taxon>Endopterygota</taxon>
        <taxon>Diptera</taxon>
        <taxon>Brachycera</taxon>
        <taxon>Muscomorpha</taxon>
        <taxon>Ephydroidea</taxon>
        <taxon>Drosophilidae</taxon>
        <taxon>Drosophila</taxon>
        <taxon>Hawaiian Drosophila</taxon>
    </lineage>
</organism>
<dbReference type="HOGENOM" id="CLU_1779366_0_0_1"/>
<accession>B4K0R3</accession>
<proteinExistence type="predicted"/>
<gene>
    <name evidence="1" type="primary">Dgri\GH23799</name>
    <name evidence="1" type="ORF">Dgri_GH23799</name>
</gene>
<evidence type="ECO:0000313" key="2">
    <source>
        <dbReference type="Proteomes" id="UP000001070"/>
    </source>
</evidence>
<reference evidence="1 2" key="1">
    <citation type="journal article" date="2007" name="Nature">
        <title>Evolution of genes and genomes on the Drosophila phylogeny.</title>
        <authorList>
            <consortium name="Drosophila 12 Genomes Consortium"/>
            <person name="Clark A.G."/>
            <person name="Eisen M.B."/>
            <person name="Smith D.R."/>
            <person name="Bergman C.M."/>
            <person name="Oliver B."/>
            <person name="Markow T.A."/>
            <person name="Kaufman T.C."/>
            <person name="Kellis M."/>
            <person name="Gelbart W."/>
            <person name="Iyer V.N."/>
            <person name="Pollard D.A."/>
            <person name="Sackton T.B."/>
            <person name="Larracuente A.M."/>
            <person name="Singh N.D."/>
            <person name="Abad J.P."/>
            <person name="Abt D.N."/>
            <person name="Adryan B."/>
            <person name="Aguade M."/>
            <person name="Akashi H."/>
            <person name="Anderson W.W."/>
            <person name="Aquadro C.F."/>
            <person name="Ardell D.H."/>
            <person name="Arguello R."/>
            <person name="Artieri C.G."/>
            <person name="Barbash D.A."/>
            <person name="Barker D."/>
            <person name="Barsanti P."/>
            <person name="Batterham P."/>
            <person name="Batzoglou S."/>
            <person name="Begun D."/>
            <person name="Bhutkar A."/>
            <person name="Blanco E."/>
            <person name="Bosak S.A."/>
            <person name="Bradley R.K."/>
            <person name="Brand A.D."/>
            <person name="Brent M.R."/>
            <person name="Brooks A.N."/>
            <person name="Brown R.H."/>
            <person name="Butlin R.K."/>
            <person name="Caggese C."/>
            <person name="Calvi B.R."/>
            <person name="Bernardo de Carvalho A."/>
            <person name="Caspi A."/>
            <person name="Castrezana S."/>
            <person name="Celniker S.E."/>
            <person name="Chang J.L."/>
            <person name="Chapple C."/>
            <person name="Chatterji S."/>
            <person name="Chinwalla A."/>
            <person name="Civetta A."/>
            <person name="Clifton S.W."/>
            <person name="Comeron J.M."/>
            <person name="Costello J.C."/>
            <person name="Coyne J.A."/>
            <person name="Daub J."/>
            <person name="David R.G."/>
            <person name="Delcher A.L."/>
            <person name="Delehaunty K."/>
            <person name="Do C.B."/>
            <person name="Ebling H."/>
            <person name="Edwards K."/>
            <person name="Eickbush T."/>
            <person name="Evans J.D."/>
            <person name="Filipski A."/>
            <person name="Findeiss S."/>
            <person name="Freyhult E."/>
            <person name="Fulton L."/>
            <person name="Fulton R."/>
            <person name="Garcia A.C."/>
            <person name="Gardiner A."/>
            <person name="Garfield D.A."/>
            <person name="Garvin B.E."/>
            <person name="Gibson G."/>
            <person name="Gilbert D."/>
            <person name="Gnerre S."/>
            <person name="Godfrey J."/>
            <person name="Good R."/>
            <person name="Gotea V."/>
            <person name="Gravely B."/>
            <person name="Greenberg A.J."/>
            <person name="Griffiths-Jones S."/>
            <person name="Gross S."/>
            <person name="Guigo R."/>
            <person name="Gustafson E.A."/>
            <person name="Haerty W."/>
            <person name="Hahn M.W."/>
            <person name="Halligan D.L."/>
            <person name="Halpern A.L."/>
            <person name="Halter G.M."/>
            <person name="Han M.V."/>
            <person name="Heger A."/>
            <person name="Hillier L."/>
            <person name="Hinrichs A.S."/>
            <person name="Holmes I."/>
            <person name="Hoskins R.A."/>
            <person name="Hubisz M.J."/>
            <person name="Hultmark D."/>
            <person name="Huntley M.A."/>
            <person name="Jaffe D.B."/>
            <person name="Jagadeeshan S."/>
            <person name="Jeck W.R."/>
            <person name="Johnson J."/>
            <person name="Jones C.D."/>
            <person name="Jordan W.C."/>
            <person name="Karpen G.H."/>
            <person name="Kataoka E."/>
            <person name="Keightley P.D."/>
            <person name="Kheradpour P."/>
            <person name="Kirkness E.F."/>
            <person name="Koerich L.B."/>
            <person name="Kristiansen K."/>
            <person name="Kudrna D."/>
            <person name="Kulathinal R.J."/>
            <person name="Kumar S."/>
            <person name="Kwok R."/>
            <person name="Lander E."/>
            <person name="Langley C.H."/>
            <person name="Lapoint R."/>
            <person name="Lazzaro B.P."/>
            <person name="Lee S.J."/>
            <person name="Levesque L."/>
            <person name="Li R."/>
            <person name="Lin C.F."/>
            <person name="Lin M.F."/>
            <person name="Lindblad-Toh K."/>
            <person name="Llopart A."/>
            <person name="Long M."/>
            <person name="Low L."/>
            <person name="Lozovsky E."/>
            <person name="Lu J."/>
            <person name="Luo M."/>
            <person name="Machado C.A."/>
            <person name="Makalowski W."/>
            <person name="Marzo M."/>
            <person name="Matsuda M."/>
            <person name="Matzkin L."/>
            <person name="McAllister B."/>
            <person name="McBride C.S."/>
            <person name="McKernan B."/>
            <person name="McKernan K."/>
            <person name="Mendez-Lago M."/>
            <person name="Minx P."/>
            <person name="Mollenhauer M.U."/>
            <person name="Montooth K."/>
            <person name="Mount S.M."/>
            <person name="Mu X."/>
            <person name="Myers E."/>
            <person name="Negre B."/>
            <person name="Newfeld S."/>
            <person name="Nielsen R."/>
            <person name="Noor M.A."/>
            <person name="O'Grady P."/>
            <person name="Pachter L."/>
            <person name="Papaceit M."/>
            <person name="Parisi M.J."/>
            <person name="Parisi M."/>
            <person name="Parts L."/>
            <person name="Pedersen J.S."/>
            <person name="Pesole G."/>
            <person name="Phillippy A.M."/>
            <person name="Ponting C.P."/>
            <person name="Pop M."/>
            <person name="Porcelli D."/>
            <person name="Powell J.R."/>
            <person name="Prohaska S."/>
            <person name="Pruitt K."/>
            <person name="Puig M."/>
            <person name="Quesneville H."/>
            <person name="Ram K.R."/>
            <person name="Rand D."/>
            <person name="Rasmussen M.D."/>
            <person name="Reed L.K."/>
            <person name="Reenan R."/>
            <person name="Reily A."/>
            <person name="Remington K.A."/>
            <person name="Rieger T.T."/>
            <person name="Ritchie M.G."/>
            <person name="Robin C."/>
            <person name="Rogers Y.H."/>
            <person name="Rohde C."/>
            <person name="Rozas J."/>
            <person name="Rubenfield M.J."/>
            <person name="Ruiz A."/>
            <person name="Russo S."/>
            <person name="Salzberg S.L."/>
            <person name="Sanchez-Gracia A."/>
            <person name="Saranga D.J."/>
            <person name="Sato H."/>
            <person name="Schaeffer S.W."/>
            <person name="Schatz M.C."/>
            <person name="Schlenke T."/>
            <person name="Schwartz R."/>
            <person name="Segarra C."/>
            <person name="Singh R.S."/>
            <person name="Sirot L."/>
            <person name="Sirota M."/>
            <person name="Sisneros N.B."/>
            <person name="Smith C.D."/>
            <person name="Smith T.F."/>
            <person name="Spieth J."/>
            <person name="Stage D.E."/>
            <person name="Stark A."/>
            <person name="Stephan W."/>
            <person name="Strausberg R.L."/>
            <person name="Strempel S."/>
            <person name="Sturgill D."/>
            <person name="Sutton G."/>
            <person name="Sutton G.G."/>
            <person name="Tao W."/>
            <person name="Teichmann S."/>
            <person name="Tobari Y.N."/>
            <person name="Tomimura Y."/>
            <person name="Tsolas J.M."/>
            <person name="Valente V.L."/>
            <person name="Venter E."/>
            <person name="Venter J.C."/>
            <person name="Vicario S."/>
            <person name="Vieira F.G."/>
            <person name="Vilella A.J."/>
            <person name="Villasante A."/>
            <person name="Walenz B."/>
            <person name="Wang J."/>
            <person name="Wasserman M."/>
            <person name="Watts T."/>
            <person name="Wilson D."/>
            <person name="Wilson R.K."/>
            <person name="Wing R.A."/>
            <person name="Wolfner M.F."/>
            <person name="Wong A."/>
            <person name="Wong G.K."/>
            <person name="Wu C.I."/>
            <person name="Wu G."/>
            <person name="Yamamoto D."/>
            <person name="Yang H.P."/>
            <person name="Yang S.P."/>
            <person name="Yorke J.A."/>
            <person name="Yoshida K."/>
            <person name="Zdobnov E."/>
            <person name="Zhang P."/>
            <person name="Zhang Y."/>
            <person name="Zimin A.V."/>
            <person name="Baldwin J."/>
            <person name="Abdouelleil A."/>
            <person name="Abdulkadir J."/>
            <person name="Abebe A."/>
            <person name="Abera B."/>
            <person name="Abreu J."/>
            <person name="Acer S.C."/>
            <person name="Aftuck L."/>
            <person name="Alexander A."/>
            <person name="An P."/>
            <person name="Anderson E."/>
            <person name="Anderson S."/>
            <person name="Arachi H."/>
            <person name="Azer M."/>
            <person name="Bachantsang P."/>
            <person name="Barry A."/>
            <person name="Bayul T."/>
            <person name="Berlin A."/>
            <person name="Bessette D."/>
            <person name="Bloom T."/>
            <person name="Blye J."/>
            <person name="Boguslavskiy L."/>
            <person name="Bonnet C."/>
            <person name="Boukhgalter B."/>
            <person name="Bourzgui I."/>
            <person name="Brown A."/>
            <person name="Cahill P."/>
            <person name="Channer S."/>
            <person name="Cheshatsang Y."/>
            <person name="Chuda L."/>
            <person name="Citroen M."/>
            <person name="Collymore A."/>
            <person name="Cooke P."/>
            <person name="Costello M."/>
            <person name="D'Aco K."/>
            <person name="Daza R."/>
            <person name="De Haan G."/>
            <person name="DeGray S."/>
            <person name="DeMaso C."/>
            <person name="Dhargay N."/>
            <person name="Dooley K."/>
            <person name="Dooley E."/>
            <person name="Doricent M."/>
            <person name="Dorje P."/>
            <person name="Dorjee K."/>
            <person name="Dupes A."/>
            <person name="Elong R."/>
            <person name="Falk J."/>
            <person name="Farina A."/>
            <person name="Faro S."/>
            <person name="Ferguson D."/>
            <person name="Fisher S."/>
            <person name="Foley C.D."/>
            <person name="Franke A."/>
            <person name="Friedrich D."/>
            <person name="Gadbois L."/>
            <person name="Gearin G."/>
            <person name="Gearin C.R."/>
            <person name="Giannoukos G."/>
            <person name="Goode T."/>
            <person name="Graham J."/>
            <person name="Grandbois E."/>
            <person name="Grewal S."/>
            <person name="Gyaltsen K."/>
            <person name="Hafez N."/>
            <person name="Hagos B."/>
            <person name="Hall J."/>
            <person name="Henson C."/>
            <person name="Hollinger A."/>
            <person name="Honan T."/>
            <person name="Huard M.D."/>
            <person name="Hughes L."/>
            <person name="Hurhula B."/>
            <person name="Husby M.E."/>
            <person name="Kamat A."/>
            <person name="Kanga B."/>
            <person name="Kashin S."/>
            <person name="Khazanovich D."/>
            <person name="Kisner P."/>
            <person name="Lance K."/>
            <person name="Lara M."/>
            <person name="Lee W."/>
            <person name="Lennon N."/>
            <person name="Letendre F."/>
            <person name="LeVine R."/>
            <person name="Lipovsky A."/>
            <person name="Liu X."/>
            <person name="Liu J."/>
            <person name="Liu S."/>
            <person name="Lokyitsang T."/>
            <person name="Lokyitsang Y."/>
            <person name="Lubonja R."/>
            <person name="Lui A."/>
            <person name="MacDonald P."/>
            <person name="Magnisalis V."/>
            <person name="Maru K."/>
            <person name="Matthews C."/>
            <person name="McCusker W."/>
            <person name="McDonough S."/>
            <person name="Mehta T."/>
            <person name="Meldrim J."/>
            <person name="Meneus L."/>
            <person name="Mihai O."/>
            <person name="Mihalev A."/>
            <person name="Mihova T."/>
            <person name="Mittelman R."/>
            <person name="Mlenga V."/>
            <person name="Montmayeur A."/>
            <person name="Mulrain L."/>
            <person name="Navidi A."/>
            <person name="Naylor J."/>
            <person name="Negash T."/>
            <person name="Nguyen T."/>
            <person name="Nguyen N."/>
            <person name="Nicol R."/>
            <person name="Norbu C."/>
            <person name="Norbu N."/>
            <person name="Novod N."/>
            <person name="O'Neill B."/>
            <person name="Osman S."/>
            <person name="Markiewicz E."/>
            <person name="Oyono O.L."/>
            <person name="Patti C."/>
            <person name="Phunkhang P."/>
            <person name="Pierre F."/>
            <person name="Priest M."/>
            <person name="Raghuraman S."/>
            <person name="Rege F."/>
            <person name="Reyes R."/>
            <person name="Rise C."/>
            <person name="Rogov P."/>
            <person name="Ross K."/>
            <person name="Ryan E."/>
            <person name="Settipalli S."/>
            <person name="Shea T."/>
            <person name="Sherpa N."/>
            <person name="Shi L."/>
            <person name="Shih D."/>
            <person name="Sparrow T."/>
            <person name="Spaulding J."/>
            <person name="Stalker J."/>
            <person name="Stange-Thomann N."/>
            <person name="Stavropoulos S."/>
            <person name="Stone C."/>
            <person name="Strader C."/>
            <person name="Tesfaye S."/>
            <person name="Thomson T."/>
            <person name="Thoulutsang Y."/>
            <person name="Thoulutsang D."/>
            <person name="Topham K."/>
            <person name="Topping I."/>
            <person name="Tsamla T."/>
            <person name="Vassiliev H."/>
            <person name="Vo A."/>
            <person name="Wangchuk T."/>
            <person name="Wangdi T."/>
            <person name="Weiand M."/>
            <person name="Wilkinson J."/>
            <person name="Wilson A."/>
            <person name="Yadav S."/>
            <person name="Young G."/>
            <person name="Yu Q."/>
            <person name="Zembek L."/>
            <person name="Zhong D."/>
            <person name="Zimmer A."/>
            <person name="Zwirko Z."/>
            <person name="Jaffe D.B."/>
            <person name="Alvarez P."/>
            <person name="Brockman W."/>
            <person name="Butler J."/>
            <person name="Chin C."/>
            <person name="Gnerre S."/>
            <person name="Grabherr M."/>
            <person name="Kleber M."/>
            <person name="Mauceli E."/>
            <person name="MacCallum I."/>
        </authorList>
    </citation>
    <scope>NUCLEOTIDE SEQUENCE [LARGE SCALE GENOMIC DNA]</scope>
    <source>
        <strain evidence="2">Tucson 15287-2541.00</strain>
    </source>
</reference>
<keyword evidence="2" id="KW-1185">Reference proteome</keyword>
<dbReference type="OMA" id="RCKFAND"/>
<dbReference type="AlphaFoldDB" id="B4K0R3"/>
<dbReference type="Proteomes" id="UP000001070">
    <property type="component" value="Unassembled WGS sequence"/>
</dbReference>